<keyword evidence="3 6" id="KW-0732">Signal</keyword>
<dbReference type="PROSITE" id="PS51110">
    <property type="entry name" value="SAP_A"/>
    <property type="match status" value="1"/>
</dbReference>
<evidence type="ECO:0000313" key="8">
    <source>
        <dbReference type="EMBL" id="EMP26277.1"/>
    </source>
</evidence>
<dbReference type="InterPro" id="IPR011001">
    <property type="entry name" value="Saposin-like"/>
</dbReference>
<evidence type="ECO:0000259" key="7">
    <source>
        <dbReference type="PROSITE" id="PS51110"/>
    </source>
</evidence>
<name>M7BDJ4_CHEMY</name>
<dbReference type="STRING" id="8469.M7BDJ4"/>
<evidence type="ECO:0000256" key="5">
    <source>
        <dbReference type="ARBA" id="ARBA00023180"/>
    </source>
</evidence>
<evidence type="ECO:0000256" key="6">
    <source>
        <dbReference type="SAM" id="SignalP"/>
    </source>
</evidence>
<proteinExistence type="predicted"/>
<dbReference type="GO" id="GO:0005576">
    <property type="term" value="C:extracellular region"/>
    <property type="evidence" value="ECO:0007669"/>
    <property type="project" value="UniProtKB-SubCell"/>
</dbReference>
<dbReference type="Pfam" id="PF02199">
    <property type="entry name" value="SapA"/>
    <property type="match status" value="1"/>
</dbReference>
<sequence>MAPLLLLFWLGSALCARELVPKQCLLGPEFWCRDPGTAAQCGRQHDCKLLEQHMPQQGWHIQEQTLSPKCTICTLILKKLKSMVGDDPDEGASAGCCQPGALLSLLGTTPEKSEPVALASGGGLVPPRDACDFCLTLTSLAQPDLRHMRPGWDLGDVLNGTCKRHFGASPRCKDFVSTYHARLLRVLRVPQDPLTTCPVRDRSG</sequence>
<organism evidence="8 9">
    <name type="scientific">Chelonia mydas</name>
    <name type="common">Green sea-turtle</name>
    <name type="synonym">Chelonia agassizi</name>
    <dbReference type="NCBI Taxonomy" id="8469"/>
    <lineage>
        <taxon>Eukaryota</taxon>
        <taxon>Metazoa</taxon>
        <taxon>Chordata</taxon>
        <taxon>Craniata</taxon>
        <taxon>Vertebrata</taxon>
        <taxon>Euteleostomi</taxon>
        <taxon>Archelosauria</taxon>
        <taxon>Testudinata</taxon>
        <taxon>Testudines</taxon>
        <taxon>Cryptodira</taxon>
        <taxon>Durocryptodira</taxon>
        <taxon>Americhelydia</taxon>
        <taxon>Chelonioidea</taxon>
        <taxon>Cheloniidae</taxon>
        <taxon>Chelonia</taxon>
    </lineage>
</organism>
<evidence type="ECO:0000256" key="3">
    <source>
        <dbReference type="ARBA" id="ARBA00022729"/>
    </source>
</evidence>
<evidence type="ECO:0000256" key="1">
    <source>
        <dbReference type="ARBA" id="ARBA00004613"/>
    </source>
</evidence>
<feature type="chain" id="PRO_5012226657" description="Saposin A-type domain-containing protein" evidence="6">
    <location>
        <begin position="16"/>
        <end position="204"/>
    </location>
</feature>
<feature type="signal peptide" evidence="6">
    <location>
        <begin position="1"/>
        <end position="15"/>
    </location>
</feature>
<comment type="subcellular location">
    <subcellularLocation>
        <location evidence="1">Secreted</location>
    </subcellularLocation>
</comment>
<dbReference type="AlphaFoldDB" id="M7BDJ4"/>
<keyword evidence="9" id="KW-1185">Reference proteome</keyword>
<dbReference type="InterPro" id="IPR003119">
    <property type="entry name" value="SAP_A"/>
</dbReference>
<keyword evidence="2" id="KW-0964">Secreted</keyword>
<keyword evidence="5" id="KW-0325">Glycoprotein</keyword>
<dbReference type="Proteomes" id="UP000031443">
    <property type="component" value="Unassembled WGS sequence"/>
</dbReference>
<accession>M7BDJ4</accession>
<keyword evidence="4" id="KW-1015">Disulfide bond</keyword>
<reference evidence="9" key="1">
    <citation type="journal article" date="2013" name="Nat. Genet.">
        <title>The draft genomes of soft-shell turtle and green sea turtle yield insights into the development and evolution of the turtle-specific body plan.</title>
        <authorList>
            <person name="Wang Z."/>
            <person name="Pascual-Anaya J."/>
            <person name="Zadissa A."/>
            <person name="Li W."/>
            <person name="Niimura Y."/>
            <person name="Huang Z."/>
            <person name="Li C."/>
            <person name="White S."/>
            <person name="Xiong Z."/>
            <person name="Fang D."/>
            <person name="Wang B."/>
            <person name="Ming Y."/>
            <person name="Chen Y."/>
            <person name="Zheng Y."/>
            <person name="Kuraku S."/>
            <person name="Pignatelli M."/>
            <person name="Herrero J."/>
            <person name="Beal K."/>
            <person name="Nozawa M."/>
            <person name="Li Q."/>
            <person name="Wang J."/>
            <person name="Zhang H."/>
            <person name="Yu L."/>
            <person name="Shigenobu S."/>
            <person name="Wang J."/>
            <person name="Liu J."/>
            <person name="Flicek P."/>
            <person name="Searle S."/>
            <person name="Wang J."/>
            <person name="Kuratani S."/>
            <person name="Yin Y."/>
            <person name="Aken B."/>
            <person name="Zhang G."/>
            <person name="Irie N."/>
        </authorList>
    </citation>
    <scope>NUCLEOTIDE SEQUENCE [LARGE SCALE GENOMIC DNA]</scope>
</reference>
<dbReference type="EMBL" id="KB581885">
    <property type="protein sequence ID" value="EMP26277.1"/>
    <property type="molecule type" value="Genomic_DNA"/>
</dbReference>
<evidence type="ECO:0000313" key="9">
    <source>
        <dbReference type="Proteomes" id="UP000031443"/>
    </source>
</evidence>
<feature type="domain" description="Saposin A-type" evidence="7">
    <location>
        <begin position="17"/>
        <end position="57"/>
    </location>
</feature>
<gene>
    <name evidence="8" type="ORF">UY3_16649</name>
</gene>
<protein>
    <recommendedName>
        <fullName evidence="7">Saposin A-type domain-containing protein</fullName>
    </recommendedName>
</protein>
<dbReference type="SUPFAM" id="SSF47862">
    <property type="entry name" value="Saposin"/>
    <property type="match status" value="1"/>
</dbReference>
<evidence type="ECO:0000256" key="2">
    <source>
        <dbReference type="ARBA" id="ARBA00022525"/>
    </source>
</evidence>
<evidence type="ECO:0000256" key="4">
    <source>
        <dbReference type="ARBA" id="ARBA00023157"/>
    </source>
</evidence>